<gene>
    <name evidence="1" type="ORF">g.59254</name>
</gene>
<sequence length="103" mass="11246">QVQVQYIPPPVEELPILSPPISQQCSFPTVATSHHPYAPPLWPTFPLRNSLYPPIKSLTTPAPSRSLMSPIRAYPTPPHHSRIPVEAQITSAKPPETPAVAVS</sequence>
<dbReference type="EMBL" id="GECU01010980">
    <property type="protein sequence ID" value="JAS96726.1"/>
    <property type="molecule type" value="Transcribed_RNA"/>
</dbReference>
<organism evidence="1">
    <name type="scientific">Homalodisca liturata</name>
    <dbReference type="NCBI Taxonomy" id="320908"/>
    <lineage>
        <taxon>Eukaryota</taxon>
        <taxon>Metazoa</taxon>
        <taxon>Ecdysozoa</taxon>
        <taxon>Arthropoda</taxon>
        <taxon>Hexapoda</taxon>
        <taxon>Insecta</taxon>
        <taxon>Pterygota</taxon>
        <taxon>Neoptera</taxon>
        <taxon>Paraneoptera</taxon>
        <taxon>Hemiptera</taxon>
        <taxon>Auchenorrhyncha</taxon>
        <taxon>Membracoidea</taxon>
        <taxon>Cicadellidae</taxon>
        <taxon>Cicadellinae</taxon>
        <taxon>Proconiini</taxon>
        <taxon>Homalodisca</taxon>
    </lineage>
</organism>
<accession>A0A1B6JBX0</accession>
<reference evidence="1" key="1">
    <citation type="submission" date="2015-11" db="EMBL/GenBank/DDBJ databases">
        <title>De novo transcriptome assembly of four potential Pierce s Disease insect vectors from Arizona vineyards.</title>
        <authorList>
            <person name="Tassone E.E."/>
        </authorList>
    </citation>
    <scope>NUCLEOTIDE SEQUENCE</scope>
</reference>
<dbReference type="AlphaFoldDB" id="A0A1B6JBX0"/>
<feature type="non-terminal residue" evidence="1">
    <location>
        <position position="103"/>
    </location>
</feature>
<proteinExistence type="predicted"/>
<protein>
    <submittedName>
        <fullName evidence="1">Uncharacterized protein</fullName>
    </submittedName>
</protein>
<name>A0A1B6JBX0_9HEMI</name>
<evidence type="ECO:0000313" key="1">
    <source>
        <dbReference type="EMBL" id="JAS96726.1"/>
    </source>
</evidence>
<feature type="non-terminal residue" evidence="1">
    <location>
        <position position="1"/>
    </location>
</feature>